<accession>A0A5B7E8I5</accession>
<comment type="caution">
    <text evidence="2">The sequence shown here is derived from an EMBL/GenBank/DDBJ whole genome shotgun (WGS) entry which is preliminary data.</text>
</comment>
<name>A0A5B7E8I5_PORTR</name>
<dbReference type="EMBL" id="VSRR010002188">
    <property type="protein sequence ID" value="MPC30068.1"/>
    <property type="molecule type" value="Genomic_DNA"/>
</dbReference>
<sequence>MALHARSDRFRRRDDVLSSIRERSESASLRKLRERHLARSPQPPGDQCDASVPSGSVLCSTGVVLESSRRS</sequence>
<organism evidence="2 3">
    <name type="scientific">Portunus trituberculatus</name>
    <name type="common">Swimming crab</name>
    <name type="synonym">Neptunus trituberculatus</name>
    <dbReference type="NCBI Taxonomy" id="210409"/>
    <lineage>
        <taxon>Eukaryota</taxon>
        <taxon>Metazoa</taxon>
        <taxon>Ecdysozoa</taxon>
        <taxon>Arthropoda</taxon>
        <taxon>Crustacea</taxon>
        <taxon>Multicrustacea</taxon>
        <taxon>Malacostraca</taxon>
        <taxon>Eumalacostraca</taxon>
        <taxon>Eucarida</taxon>
        <taxon>Decapoda</taxon>
        <taxon>Pleocyemata</taxon>
        <taxon>Brachyura</taxon>
        <taxon>Eubrachyura</taxon>
        <taxon>Portunoidea</taxon>
        <taxon>Portunidae</taxon>
        <taxon>Portuninae</taxon>
        <taxon>Portunus</taxon>
    </lineage>
</organism>
<dbReference type="Proteomes" id="UP000324222">
    <property type="component" value="Unassembled WGS sequence"/>
</dbReference>
<proteinExistence type="predicted"/>
<evidence type="ECO:0000313" key="2">
    <source>
        <dbReference type="EMBL" id="MPC30068.1"/>
    </source>
</evidence>
<evidence type="ECO:0000256" key="1">
    <source>
        <dbReference type="SAM" id="MobiDB-lite"/>
    </source>
</evidence>
<dbReference type="AlphaFoldDB" id="A0A5B7E8I5"/>
<evidence type="ECO:0000313" key="3">
    <source>
        <dbReference type="Proteomes" id="UP000324222"/>
    </source>
</evidence>
<protein>
    <submittedName>
        <fullName evidence="2">Uncharacterized protein</fullName>
    </submittedName>
</protein>
<keyword evidence="3" id="KW-1185">Reference proteome</keyword>
<gene>
    <name evidence="2" type="ORF">E2C01_023322</name>
</gene>
<feature type="region of interest" description="Disordered" evidence="1">
    <location>
        <begin position="23"/>
        <end position="55"/>
    </location>
</feature>
<reference evidence="2 3" key="1">
    <citation type="submission" date="2019-05" db="EMBL/GenBank/DDBJ databases">
        <title>Another draft genome of Portunus trituberculatus and its Hox gene families provides insights of decapod evolution.</title>
        <authorList>
            <person name="Jeong J.-H."/>
            <person name="Song I."/>
            <person name="Kim S."/>
            <person name="Choi T."/>
            <person name="Kim D."/>
            <person name="Ryu S."/>
            <person name="Kim W."/>
        </authorList>
    </citation>
    <scope>NUCLEOTIDE SEQUENCE [LARGE SCALE GENOMIC DNA]</scope>
    <source>
        <tissue evidence="2">Muscle</tissue>
    </source>
</reference>